<dbReference type="InterPro" id="IPR019149">
    <property type="entry name" value="ABHD18"/>
</dbReference>
<protein>
    <submittedName>
        <fullName evidence="1">Uncharacterized protein</fullName>
    </submittedName>
</protein>
<comment type="caution">
    <text evidence="1">The sequence shown here is derived from an EMBL/GenBank/DDBJ whole genome shotgun (WGS) entry which is preliminary data.</text>
</comment>
<dbReference type="Pfam" id="PF09752">
    <property type="entry name" value="ABHD18"/>
    <property type="match status" value="1"/>
</dbReference>
<name>A0A815XKD3_9BILA</name>
<evidence type="ECO:0000313" key="1">
    <source>
        <dbReference type="EMBL" id="CAF1558677.1"/>
    </source>
</evidence>
<proteinExistence type="predicted"/>
<dbReference type="AlphaFoldDB" id="A0A815XKD3"/>
<organism evidence="1 2">
    <name type="scientific">Rotaria sordida</name>
    <dbReference type="NCBI Taxonomy" id="392033"/>
    <lineage>
        <taxon>Eukaryota</taxon>
        <taxon>Metazoa</taxon>
        <taxon>Spiralia</taxon>
        <taxon>Gnathifera</taxon>
        <taxon>Rotifera</taxon>
        <taxon>Eurotatoria</taxon>
        <taxon>Bdelloidea</taxon>
        <taxon>Philodinida</taxon>
        <taxon>Philodinidae</taxon>
        <taxon>Rotaria</taxon>
    </lineage>
</organism>
<sequence>QSRSSLLYVTDLYIMGKTLVLLHWCQKMNLTPAILHSFSLGGHMASLAFTNWPDPLSLLSCASWSSSSTVFCDGVLSKACHIFYDYLRE</sequence>
<feature type="non-terminal residue" evidence="1">
    <location>
        <position position="1"/>
    </location>
</feature>
<evidence type="ECO:0000313" key="2">
    <source>
        <dbReference type="Proteomes" id="UP000663889"/>
    </source>
</evidence>
<gene>
    <name evidence="1" type="ORF">SEV965_LOCUS39049</name>
</gene>
<accession>A0A815XKD3</accession>
<dbReference type="PANTHER" id="PTHR13617">
    <property type="entry name" value="PROTEIN ABHD18"/>
    <property type="match status" value="1"/>
</dbReference>
<reference evidence="1" key="1">
    <citation type="submission" date="2021-02" db="EMBL/GenBank/DDBJ databases">
        <authorList>
            <person name="Nowell W R."/>
        </authorList>
    </citation>
    <scope>NUCLEOTIDE SEQUENCE</scope>
</reference>
<dbReference type="PANTHER" id="PTHR13617:SF14">
    <property type="entry name" value="PROTEIN ABHD18"/>
    <property type="match status" value="1"/>
</dbReference>
<dbReference type="Proteomes" id="UP000663889">
    <property type="component" value="Unassembled WGS sequence"/>
</dbReference>
<dbReference type="EMBL" id="CAJNOU010011728">
    <property type="protein sequence ID" value="CAF1558677.1"/>
    <property type="molecule type" value="Genomic_DNA"/>
</dbReference>